<name>A0A183J3L1_9BILA</name>
<dbReference type="EMBL" id="UZAM01014105">
    <property type="protein sequence ID" value="VDP32006.1"/>
    <property type="molecule type" value="Genomic_DNA"/>
</dbReference>
<dbReference type="GO" id="GO:0005886">
    <property type="term" value="C:plasma membrane"/>
    <property type="evidence" value="ECO:0007669"/>
    <property type="project" value="UniProtKB-SubCell"/>
</dbReference>
<dbReference type="InterPro" id="IPR021134">
    <property type="entry name" value="Bestrophin-like"/>
</dbReference>
<evidence type="ECO:0000313" key="8">
    <source>
        <dbReference type="Proteomes" id="UP000270296"/>
    </source>
</evidence>
<comment type="similarity">
    <text evidence="5 6">Belongs to the anion channel-forming bestrophin (TC 1.A.46) family. Calcium-sensitive chloride channel subfamily.</text>
</comment>
<dbReference type="WBParaSite" id="SBAD_0001082501-mRNA-1">
    <property type="protein sequence ID" value="SBAD_0001082501-mRNA-1"/>
    <property type="gene ID" value="SBAD_0001082501"/>
</dbReference>
<keyword evidence="6" id="KW-1003">Cell membrane</keyword>
<reference evidence="7 8" key="2">
    <citation type="submission" date="2018-11" db="EMBL/GenBank/DDBJ databases">
        <authorList>
            <consortium name="Pathogen Informatics"/>
        </authorList>
    </citation>
    <scope>NUCLEOTIDE SEQUENCE [LARGE SCALE GENOMIC DNA]</scope>
</reference>
<dbReference type="PANTHER" id="PTHR10736:SF0">
    <property type="entry name" value="BESTROPHIN HOMOLOG"/>
    <property type="match status" value="1"/>
</dbReference>
<sequence length="105" mass="12544">MTVTYTLECATSGLATFLKLLFRWRGSIYKLMYKELLIYVGLYYVLSFTYRFALDSTQRGEFEMLSLFCERSLPMIPLTFILGFYVTMVVGRWWDVFMNIPWPDR</sequence>
<keyword evidence="4 6" id="KW-0472">Membrane</keyword>
<dbReference type="OrthoDB" id="201595at2759"/>
<evidence type="ECO:0000256" key="3">
    <source>
        <dbReference type="ARBA" id="ARBA00022989"/>
    </source>
</evidence>
<dbReference type="AlphaFoldDB" id="A0A183J3L1"/>
<accession>A0A183J3L1</accession>
<feature type="transmembrane region" description="Helical" evidence="6">
    <location>
        <begin position="75"/>
        <end position="94"/>
    </location>
</feature>
<keyword evidence="6" id="KW-0406">Ion transport</keyword>
<evidence type="ECO:0000256" key="4">
    <source>
        <dbReference type="ARBA" id="ARBA00023136"/>
    </source>
</evidence>
<comment type="subcellular location">
    <subcellularLocation>
        <location evidence="6">Cell membrane</location>
        <topology evidence="6">Multi-pass membrane protein</topology>
    </subcellularLocation>
    <subcellularLocation>
        <location evidence="1">Membrane</location>
    </subcellularLocation>
</comment>
<protein>
    <recommendedName>
        <fullName evidence="6">Bestrophin homolog</fullName>
    </recommendedName>
</protein>
<feature type="transmembrane region" description="Helical" evidence="6">
    <location>
        <begin position="36"/>
        <end position="54"/>
    </location>
</feature>
<gene>
    <name evidence="7" type="ORF">SBAD_LOCUS10459</name>
</gene>
<evidence type="ECO:0000256" key="1">
    <source>
        <dbReference type="ARBA" id="ARBA00004370"/>
    </source>
</evidence>
<evidence type="ECO:0000313" key="9">
    <source>
        <dbReference type="WBParaSite" id="SBAD_0001082501-mRNA-1"/>
    </source>
</evidence>
<keyword evidence="8" id="KW-1185">Reference proteome</keyword>
<keyword evidence="6" id="KW-0407">Ion channel</keyword>
<keyword evidence="3 6" id="KW-1133">Transmembrane helix</keyword>
<organism evidence="9">
    <name type="scientific">Soboliphyme baturini</name>
    <dbReference type="NCBI Taxonomy" id="241478"/>
    <lineage>
        <taxon>Eukaryota</taxon>
        <taxon>Metazoa</taxon>
        <taxon>Ecdysozoa</taxon>
        <taxon>Nematoda</taxon>
        <taxon>Enoplea</taxon>
        <taxon>Dorylaimia</taxon>
        <taxon>Dioctophymatida</taxon>
        <taxon>Dioctophymatoidea</taxon>
        <taxon>Soboliphymatidae</taxon>
        <taxon>Soboliphyme</taxon>
    </lineage>
</organism>
<dbReference type="GO" id="GO:0034707">
    <property type="term" value="C:chloride channel complex"/>
    <property type="evidence" value="ECO:0007669"/>
    <property type="project" value="UniProtKB-KW"/>
</dbReference>
<keyword evidence="2 6" id="KW-0812">Transmembrane</keyword>
<keyword evidence="6" id="KW-0869">Chloride channel</keyword>
<keyword evidence="6" id="KW-0868">Chloride</keyword>
<dbReference type="Proteomes" id="UP000270296">
    <property type="component" value="Unassembled WGS sequence"/>
</dbReference>
<dbReference type="GO" id="GO:0005254">
    <property type="term" value="F:chloride channel activity"/>
    <property type="evidence" value="ECO:0007669"/>
    <property type="project" value="UniProtKB-KW"/>
</dbReference>
<proteinExistence type="inferred from homology"/>
<keyword evidence="6" id="KW-0813">Transport</keyword>
<evidence type="ECO:0000256" key="6">
    <source>
        <dbReference type="RuleBase" id="RU363126"/>
    </source>
</evidence>
<comment type="function">
    <text evidence="6">Forms chloride channels.</text>
</comment>
<evidence type="ECO:0000313" key="7">
    <source>
        <dbReference type="EMBL" id="VDP32006.1"/>
    </source>
</evidence>
<dbReference type="InterPro" id="IPR000615">
    <property type="entry name" value="Bestrophin"/>
</dbReference>
<dbReference type="PANTHER" id="PTHR10736">
    <property type="entry name" value="BESTROPHIN"/>
    <property type="match status" value="1"/>
</dbReference>
<evidence type="ECO:0000256" key="2">
    <source>
        <dbReference type="ARBA" id="ARBA00022692"/>
    </source>
</evidence>
<evidence type="ECO:0000256" key="5">
    <source>
        <dbReference type="ARBA" id="ARBA00034769"/>
    </source>
</evidence>
<dbReference type="Pfam" id="PF01062">
    <property type="entry name" value="Bestrophin"/>
    <property type="match status" value="1"/>
</dbReference>
<reference evidence="9" key="1">
    <citation type="submission" date="2016-06" db="UniProtKB">
        <authorList>
            <consortium name="WormBaseParasite"/>
        </authorList>
    </citation>
    <scope>IDENTIFICATION</scope>
</reference>